<organism evidence="2 3">
    <name type="scientific">Paracoccus aminophilus JCM 7686</name>
    <dbReference type="NCBI Taxonomy" id="1367847"/>
    <lineage>
        <taxon>Bacteria</taxon>
        <taxon>Pseudomonadati</taxon>
        <taxon>Pseudomonadota</taxon>
        <taxon>Alphaproteobacteria</taxon>
        <taxon>Rhodobacterales</taxon>
        <taxon>Paracoccaceae</taxon>
        <taxon>Paracoccus</taxon>
    </lineage>
</organism>
<dbReference type="STRING" id="1367847.JCM7686_2309"/>
<protein>
    <submittedName>
        <fullName evidence="2">Uncharacterized protein</fullName>
    </submittedName>
</protein>
<dbReference type="AlphaFoldDB" id="S5XPV4"/>
<dbReference type="HOGENOM" id="CLU_677720_0_0_5"/>
<evidence type="ECO:0000313" key="3">
    <source>
        <dbReference type="Proteomes" id="UP000015480"/>
    </source>
</evidence>
<accession>S5XPV4</accession>
<name>S5XPV4_PARAH</name>
<dbReference type="PATRIC" id="fig|1367847.3.peg.2304"/>
<dbReference type="RefSeq" id="WP_020951017.1">
    <property type="nucleotide sequence ID" value="NC_022041.1"/>
</dbReference>
<keyword evidence="1" id="KW-0732">Signal</keyword>
<dbReference type="KEGG" id="pami:JCM7686_2309"/>
<evidence type="ECO:0000256" key="1">
    <source>
        <dbReference type="SAM" id="SignalP"/>
    </source>
</evidence>
<gene>
    <name evidence="2" type="ORF">JCM7686_2309</name>
</gene>
<feature type="signal peptide" evidence="1">
    <location>
        <begin position="1"/>
        <end position="22"/>
    </location>
</feature>
<keyword evidence="3" id="KW-1185">Reference proteome</keyword>
<proteinExistence type="predicted"/>
<dbReference type="OrthoDB" id="7768443at2"/>
<feature type="chain" id="PRO_5004534414" evidence="1">
    <location>
        <begin position="23"/>
        <end position="405"/>
    </location>
</feature>
<reference evidence="2 3" key="1">
    <citation type="journal article" date="2014" name="BMC Genomics">
        <title>Architecture and functions of a multipartite genome of the methylotrophic bacterium Paracoccus aminophilus JCM 7686, containing primary and secondary chromids.</title>
        <authorList>
            <person name="Dziewit L."/>
            <person name="Czarnecki J."/>
            <person name="Wibberg D."/>
            <person name="Radlinska M."/>
            <person name="Mrozek P."/>
            <person name="Szymczak M."/>
            <person name="Schluter A."/>
            <person name="Puhler A."/>
            <person name="Bartosik D."/>
        </authorList>
    </citation>
    <scope>NUCLEOTIDE SEQUENCE [LARGE SCALE GENOMIC DNA]</scope>
    <source>
        <strain evidence="2">JCM 7686</strain>
    </source>
</reference>
<sequence>MVRLKCLAIAALFALPGSLASAERYQYSNSIYELPKGWGVYRATEAYQLLGRSGATSCEQCDFLIARSAPAKGELTDFLAQNAPHLLDPGKDETLTLLEPPKLIKDGGWTYAFAMARVSDDDFLFLLATKAGDRYEMIALRAPSGNQATVKEAAEIFQSTGLGLASSMRYVSEGAVPLMPPATPGRLDGLWSGTSMNSVLGLDGMLRMEASTRHLVFWGNGYFYDGTPPDGLALPAPATLREPIDTRIGTYRISGDKLDLTFADGTTGQLTLNQNTMADGSRTLYPMKLLPDGSTISGSISDFYFMGFTPGTIGGGVSSSSFFAYKKDGTYSGSSSGGASATFTNGSGDTTGGFASGSQAKRGGTYEIRDGLLISHPADGSAAIKALIYKNGDSIYIGDSALSTD</sequence>
<dbReference type="Proteomes" id="UP000015480">
    <property type="component" value="Chromosome"/>
</dbReference>
<dbReference type="EMBL" id="CP006650">
    <property type="protein sequence ID" value="AGT09379.1"/>
    <property type="molecule type" value="Genomic_DNA"/>
</dbReference>
<evidence type="ECO:0000313" key="2">
    <source>
        <dbReference type="EMBL" id="AGT09379.1"/>
    </source>
</evidence>